<protein>
    <submittedName>
        <fullName evidence="3">Acyltransferase family protein</fullName>
    </submittedName>
</protein>
<feature type="transmembrane region" description="Helical" evidence="1">
    <location>
        <begin position="69"/>
        <end position="87"/>
    </location>
</feature>
<feature type="transmembrane region" description="Helical" evidence="1">
    <location>
        <begin position="148"/>
        <end position="166"/>
    </location>
</feature>
<dbReference type="Pfam" id="PF01757">
    <property type="entry name" value="Acyl_transf_3"/>
    <property type="match status" value="1"/>
</dbReference>
<keyword evidence="1" id="KW-0812">Transmembrane</keyword>
<dbReference type="AlphaFoldDB" id="A0A6S6I501"/>
<reference evidence="3" key="1">
    <citation type="submission" date="2020-02" db="EMBL/GenBank/DDBJ databases">
        <title>Development of a multiplex PCR-based assay for rapid serotyping of Erysipelothrix species.</title>
        <authorList>
            <person name="Shimoji Y."/>
            <person name="Shiraiwa K."/>
            <person name="Tominaga H."/>
            <person name="Nishikawa S."/>
            <person name="Eguchi M."/>
            <person name="Hikono H."/>
            <person name="Ogawa Y."/>
        </authorList>
    </citation>
    <scope>NUCLEOTIDE SEQUENCE</scope>
    <source>
        <strain evidence="3">Goda</strain>
    </source>
</reference>
<keyword evidence="3" id="KW-0012">Acyltransferase</keyword>
<feature type="transmembrane region" description="Helical" evidence="1">
    <location>
        <begin position="225"/>
        <end position="246"/>
    </location>
</feature>
<name>A0A6S6I501_ERYRH</name>
<evidence type="ECO:0000256" key="1">
    <source>
        <dbReference type="SAM" id="Phobius"/>
    </source>
</evidence>
<keyword evidence="3" id="KW-0808">Transferase</keyword>
<feature type="transmembrane region" description="Helical" evidence="1">
    <location>
        <begin position="252"/>
        <end position="270"/>
    </location>
</feature>
<keyword evidence="1" id="KW-0472">Membrane</keyword>
<keyword evidence="1" id="KW-1133">Transmembrane helix</keyword>
<feature type="transmembrane region" description="Helical" evidence="1">
    <location>
        <begin position="175"/>
        <end position="191"/>
    </location>
</feature>
<organism evidence="3">
    <name type="scientific">Erysipelothrix rhusiopathiae</name>
    <dbReference type="NCBI Taxonomy" id="1648"/>
    <lineage>
        <taxon>Bacteria</taxon>
        <taxon>Bacillati</taxon>
        <taxon>Bacillota</taxon>
        <taxon>Erysipelotrichia</taxon>
        <taxon>Erysipelotrichales</taxon>
        <taxon>Erysipelotrichaceae</taxon>
        <taxon>Erysipelothrix</taxon>
    </lineage>
</organism>
<feature type="transmembrane region" description="Helical" evidence="1">
    <location>
        <begin position="108"/>
        <end position="128"/>
    </location>
</feature>
<feature type="domain" description="Acyltransferase 3" evidence="2">
    <location>
        <begin position="38"/>
        <end position="324"/>
    </location>
</feature>
<dbReference type="GO" id="GO:0016747">
    <property type="term" value="F:acyltransferase activity, transferring groups other than amino-acyl groups"/>
    <property type="evidence" value="ECO:0007669"/>
    <property type="project" value="InterPro"/>
</dbReference>
<dbReference type="EMBL" id="LC528600">
    <property type="protein sequence ID" value="BCB22635.1"/>
    <property type="molecule type" value="Genomic_DNA"/>
</dbReference>
<accession>A0A6S6I501</accession>
<proteinExistence type="predicted"/>
<sequence length="344" mass="40286">MIWIISLLFLVTVLFSKIKFEPNKKNLVSIETSKSINGFFTCLILISHFTSYVALESTNSFIARIVTNYIGQMMVASFLVFSGYGIAKSILTKDKYISEYLPSRIMKVYRNFFISIVIYLLYNYVSGIKFPARINFLSFLGWESIGNSNWYIFTIMLLYLLVYLLFNNSKGINKNVLRFTIVTMIYGFLIVEIKQDYWASTVLCFPAGMYLGIHENKILSFLTSVKRYILSIVILALLIVVVYYLFGYSWLIYNLIAFMFIFMLILLGNILNYSNNVLIFISTYTFEIYIYQRLFFDLYSHLLKGNNIVVYFFVSVFSIFIFSFYVKKYSDRAVTLIKNKLFSK</sequence>
<dbReference type="InterPro" id="IPR002656">
    <property type="entry name" value="Acyl_transf_3_dom"/>
</dbReference>
<evidence type="ECO:0000259" key="2">
    <source>
        <dbReference type="Pfam" id="PF01757"/>
    </source>
</evidence>
<feature type="transmembrane region" description="Helical" evidence="1">
    <location>
        <begin position="197"/>
        <end position="213"/>
    </location>
</feature>
<feature type="transmembrane region" description="Helical" evidence="1">
    <location>
        <begin position="308"/>
        <end position="326"/>
    </location>
</feature>
<evidence type="ECO:0000313" key="3">
    <source>
        <dbReference type="EMBL" id="BCB22635.1"/>
    </source>
</evidence>
<feature type="transmembrane region" description="Helical" evidence="1">
    <location>
        <begin position="277"/>
        <end position="296"/>
    </location>
</feature>